<dbReference type="Gene3D" id="3.40.50.2300">
    <property type="match status" value="1"/>
</dbReference>
<evidence type="ECO:0000256" key="3">
    <source>
        <dbReference type="ARBA" id="ARBA00022553"/>
    </source>
</evidence>
<evidence type="ECO:0000256" key="6">
    <source>
        <dbReference type="ARBA" id="ARBA00023163"/>
    </source>
</evidence>
<dbReference type="SMART" id="SM00448">
    <property type="entry name" value="REC"/>
    <property type="match status" value="1"/>
</dbReference>
<dbReference type="SMART" id="SM00388">
    <property type="entry name" value="HisKA"/>
    <property type="match status" value="1"/>
</dbReference>
<evidence type="ECO:0000256" key="4">
    <source>
        <dbReference type="ARBA" id="ARBA00023015"/>
    </source>
</evidence>
<protein>
    <recommendedName>
        <fullName evidence="2">histidine kinase</fullName>
        <ecNumber evidence="2">2.7.13.3</ecNumber>
    </recommendedName>
</protein>
<dbReference type="InterPro" id="IPR013783">
    <property type="entry name" value="Ig-like_fold"/>
</dbReference>
<evidence type="ECO:0000313" key="13">
    <source>
        <dbReference type="Proteomes" id="UP000198942"/>
    </source>
</evidence>
<dbReference type="Pfam" id="PF07494">
    <property type="entry name" value="Reg_prop"/>
    <property type="match status" value="5"/>
</dbReference>
<dbReference type="Pfam" id="PF00072">
    <property type="entry name" value="Response_reg"/>
    <property type="match status" value="1"/>
</dbReference>
<dbReference type="InterPro" id="IPR036097">
    <property type="entry name" value="HisK_dim/P_sf"/>
</dbReference>
<dbReference type="Pfam" id="PF00512">
    <property type="entry name" value="HisKA"/>
    <property type="match status" value="1"/>
</dbReference>
<dbReference type="Gene3D" id="3.30.565.10">
    <property type="entry name" value="Histidine kinase-like ATPase, C-terminal domain"/>
    <property type="match status" value="1"/>
</dbReference>
<dbReference type="SUPFAM" id="SSF46689">
    <property type="entry name" value="Homeodomain-like"/>
    <property type="match status" value="1"/>
</dbReference>
<dbReference type="PROSITE" id="PS50110">
    <property type="entry name" value="RESPONSE_REGULATORY"/>
    <property type="match status" value="1"/>
</dbReference>
<evidence type="ECO:0000256" key="7">
    <source>
        <dbReference type="PROSITE-ProRule" id="PRU00169"/>
    </source>
</evidence>
<dbReference type="Proteomes" id="UP000198942">
    <property type="component" value="Unassembled WGS sequence"/>
</dbReference>
<keyword evidence="13" id="KW-1185">Reference proteome</keyword>
<dbReference type="Pfam" id="PF02518">
    <property type="entry name" value="HATPase_c"/>
    <property type="match status" value="1"/>
</dbReference>
<gene>
    <name evidence="12" type="ORF">SAMN05192574_104234</name>
</gene>
<dbReference type="Gene3D" id="2.60.40.10">
    <property type="entry name" value="Immunoglobulins"/>
    <property type="match status" value="1"/>
</dbReference>
<dbReference type="SUPFAM" id="SSF63829">
    <property type="entry name" value="Calcium-dependent phosphotriesterase"/>
    <property type="match status" value="3"/>
</dbReference>
<dbReference type="InterPro" id="IPR011110">
    <property type="entry name" value="Reg_prop"/>
</dbReference>
<dbReference type="CDD" id="cd00075">
    <property type="entry name" value="HATPase"/>
    <property type="match status" value="1"/>
</dbReference>
<keyword evidence="5" id="KW-0238">DNA-binding</keyword>
<dbReference type="InterPro" id="IPR011006">
    <property type="entry name" value="CheY-like_superfamily"/>
</dbReference>
<dbReference type="STRING" id="551995.SAMN05192574_104234"/>
<evidence type="ECO:0000259" key="10">
    <source>
        <dbReference type="PROSITE" id="PS50109"/>
    </source>
</evidence>
<dbReference type="InterPro" id="IPR036890">
    <property type="entry name" value="HATPase_C_sf"/>
</dbReference>
<keyword evidence="3 7" id="KW-0597">Phosphoprotein</keyword>
<organism evidence="12 13">
    <name type="scientific">Mucilaginibacter gossypiicola</name>
    <dbReference type="NCBI Taxonomy" id="551995"/>
    <lineage>
        <taxon>Bacteria</taxon>
        <taxon>Pseudomonadati</taxon>
        <taxon>Bacteroidota</taxon>
        <taxon>Sphingobacteriia</taxon>
        <taxon>Sphingobacteriales</taxon>
        <taxon>Sphingobacteriaceae</taxon>
        <taxon>Mucilaginibacter</taxon>
    </lineage>
</organism>
<evidence type="ECO:0000313" key="12">
    <source>
        <dbReference type="EMBL" id="SEN81482.1"/>
    </source>
</evidence>
<feature type="domain" description="Histidine kinase" evidence="10">
    <location>
        <begin position="833"/>
        <end position="1046"/>
    </location>
</feature>
<dbReference type="InterPro" id="IPR003661">
    <property type="entry name" value="HisK_dim/P_dom"/>
</dbReference>
<dbReference type="Pfam" id="PF07495">
    <property type="entry name" value="Y_Y_Y"/>
    <property type="match status" value="1"/>
</dbReference>
<dbReference type="PANTHER" id="PTHR43547:SF2">
    <property type="entry name" value="HYBRID SIGNAL TRANSDUCTION HISTIDINE KINASE C"/>
    <property type="match status" value="1"/>
</dbReference>
<dbReference type="InterPro" id="IPR018060">
    <property type="entry name" value="HTH_AraC"/>
</dbReference>
<dbReference type="SUPFAM" id="SSF52172">
    <property type="entry name" value="CheY-like"/>
    <property type="match status" value="1"/>
</dbReference>
<dbReference type="GO" id="GO:0000155">
    <property type="term" value="F:phosphorelay sensor kinase activity"/>
    <property type="evidence" value="ECO:0007669"/>
    <property type="project" value="InterPro"/>
</dbReference>
<dbReference type="Gene3D" id="2.130.10.10">
    <property type="entry name" value="YVTN repeat-like/Quinoprotein amine dehydrogenase"/>
    <property type="match status" value="2"/>
</dbReference>
<feature type="transmembrane region" description="Helical" evidence="8">
    <location>
        <begin position="12"/>
        <end position="30"/>
    </location>
</feature>
<proteinExistence type="predicted"/>
<dbReference type="OrthoDB" id="9809670at2"/>
<keyword evidence="8" id="KW-0472">Membrane</keyword>
<dbReference type="SUPFAM" id="SSF47384">
    <property type="entry name" value="Homodimeric domain of signal transducing histidine kinase"/>
    <property type="match status" value="1"/>
</dbReference>
<evidence type="ECO:0000259" key="9">
    <source>
        <dbReference type="PROSITE" id="PS01124"/>
    </source>
</evidence>
<dbReference type="EC" id="2.7.13.3" evidence="2"/>
<dbReference type="GO" id="GO:0003700">
    <property type="term" value="F:DNA-binding transcription factor activity"/>
    <property type="evidence" value="ECO:0007669"/>
    <property type="project" value="InterPro"/>
</dbReference>
<evidence type="ECO:0000256" key="8">
    <source>
        <dbReference type="SAM" id="Phobius"/>
    </source>
</evidence>
<evidence type="ECO:0000256" key="5">
    <source>
        <dbReference type="ARBA" id="ARBA00023125"/>
    </source>
</evidence>
<dbReference type="EMBL" id="FOCL01000004">
    <property type="protein sequence ID" value="SEN81482.1"/>
    <property type="molecule type" value="Genomic_DNA"/>
</dbReference>
<feature type="modified residue" description="4-aspartylphosphate" evidence="7">
    <location>
        <position position="1143"/>
    </location>
</feature>
<dbReference type="InterPro" id="IPR011123">
    <property type="entry name" value="Y_Y_Y"/>
</dbReference>
<dbReference type="Gene3D" id="1.10.287.130">
    <property type="match status" value="1"/>
</dbReference>
<dbReference type="InterPro" id="IPR001789">
    <property type="entry name" value="Sig_transdc_resp-reg_receiver"/>
</dbReference>
<dbReference type="CDD" id="cd00156">
    <property type="entry name" value="REC"/>
    <property type="match status" value="1"/>
</dbReference>
<dbReference type="SMART" id="SM00387">
    <property type="entry name" value="HATPase_c"/>
    <property type="match status" value="1"/>
</dbReference>
<dbReference type="PANTHER" id="PTHR43547">
    <property type="entry name" value="TWO-COMPONENT HISTIDINE KINASE"/>
    <property type="match status" value="1"/>
</dbReference>
<dbReference type="Pfam" id="PF12833">
    <property type="entry name" value="HTH_18"/>
    <property type="match status" value="1"/>
</dbReference>
<keyword evidence="8" id="KW-0812">Transmembrane</keyword>
<evidence type="ECO:0000259" key="11">
    <source>
        <dbReference type="PROSITE" id="PS50110"/>
    </source>
</evidence>
<dbReference type="SMART" id="SM00342">
    <property type="entry name" value="HTH_ARAC"/>
    <property type="match status" value="1"/>
</dbReference>
<feature type="domain" description="HTH araC/xylS-type" evidence="9">
    <location>
        <begin position="1242"/>
        <end position="1341"/>
    </location>
</feature>
<comment type="catalytic activity">
    <reaction evidence="1">
        <text>ATP + protein L-histidine = ADP + protein N-phospho-L-histidine.</text>
        <dbReference type="EC" id="2.7.13.3"/>
    </reaction>
</comment>
<evidence type="ECO:0000256" key="2">
    <source>
        <dbReference type="ARBA" id="ARBA00012438"/>
    </source>
</evidence>
<dbReference type="PROSITE" id="PS01124">
    <property type="entry name" value="HTH_ARAC_FAMILY_2"/>
    <property type="match status" value="1"/>
</dbReference>
<dbReference type="InterPro" id="IPR004358">
    <property type="entry name" value="Sig_transdc_His_kin-like_C"/>
</dbReference>
<dbReference type="SUPFAM" id="SSF55874">
    <property type="entry name" value="ATPase domain of HSP90 chaperone/DNA topoisomerase II/histidine kinase"/>
    <property type="match status" value="1"/>
</dbReference>
<dbReference type="RefSeq" id="WP_091211334.1">
    <property type="nucleotide sequence ID" value="NZ_FOCL01000004.1"/>
</dbReference>
<dbReference type="InterPro" id="IPR009057">
    <property type="entry name" value="Homeodomain-like_sf"/>
</dbReference>
<dbReference type="InterPro" id="IPR015943">
    <property type="entry name" value="WD40/YVTN_repeat-like_dom_sf"/>
</dbReference>
<keyword evidence="8" id="KW-1133">Transmembrane helix</keyword>
<feature type="transmembrane region" description="Helical" evidence="8">
    <location>
        <begin position="779"/>
        <end position="799"/>
    </location>
</feature>
<dbReference type="InterPro" id="IPR018062">
    <property type="entry name" value="HTH_AraC-typ_CS"/>
</dbReference>
<keyword evidence="6" id="KW-0804">Transcription</keyword>
<dbReference type="PRINTS" id="PR00344">
    <property type="entry name" value="BCTRLSENSOR"/>
</dbReference>
<reference evidence="13" key="1">
    <citation type="submission" date="2016-10" db="EMBL/GenBank/DDBJ databases">
        <authorList>
            <person name="Varghese N."/>
            <person name="Submissions S."/>
        </authorList>
    </citation>
    <scope>NUCLEOTIDE SEQUENCE [LARGE SCALE GENOMIC DNA]</scope>
    <source>
        <strain evidence="13">Gh-48</strain>
    </source>
</reference>
<dbReference type="PROSITE" id="PS50109">
    <property type="entry name" value="HIS_KIN"/>
    <property type="match status" value="1"/>
</dbReference>
<name>A0A1H8JLE2_9SPHI</name>
<feature type="domain" description="Response regulatory" evidence="11">
    <location>
        <begin position="1095"/>
        <end position="1210"/>
    </location>
</feature>
<dbReference type="InterPro" id="IPR003594">
    <property type="entry name" value="HATPase_dom"/>
</dbReference>
<accession>A0A1H8JLE2</accession>
<dbReference type="PROSITE" id="PS00041">
    <property type="entry name" value="HTH_ARAC_FAMILY_1"/>
    <property type="match status" value="1"/>
</dbReference>
<sequence length="1361" mass="156406">MYCRINTVLNPKIYFSFLFLFIYLNAFSFTTGQPVRYLGIENGLSNNAVTSLYQDQYGFIWMGTYDGLNRYDSNEFKIYRNEWNNNKSLPYNHISALNGVGNKILIGTQRGLVFYNYQDSYFYPEYFQEHNSNIRFKITSNINVIVTDKENNVYIGTDELGLLRYDKTRKLYLQTGINKQYNYSVKAISPTLAGVWVFIKNQGLGFYDPKSERINIINNQLNSASCLLTDKAGNVWIGTENGLFIFNIKTQTINRFHAPIDKLTSDNISNLTLDEKGNIWIATDGGGIDILNTNNGKLTFITNGNKEGSLRSGAVTTVFHDRESRKWIATLRGGVSVVDYFKKPFALYNNDPFNKNSVINNFILSFCEDEKHNLWIGTDGGGLSYWDIKNNVFTGYTHASTGGGLSSDFIVSILKTFDNKIWVASFNGGIDEFNKATGQFKHYNCYNTSTQTTDKNLWKLYEDSRRHLWASTTRGGPLYLYNRKKDLFELFDEKLVNIHCVFEDKNRTLWAGNYTRLIKIDTVRKKHRFFDVGYGIRAIADDNSNHLWIGTEGGGLLKFDIKDMSYVRYTKADGLPSNSILNILIDNKQNLWCSTYNGLTRFSPTQNRFTNYIVSDGLQSLQFNYNAAIRMQSGNMAFGGINGFNIFNPDSIEVTDHHPDLRITGLKVDNSDDDDSSELLKNQAVADLKTIKLNYSQAALTVHYTALEYSFPDKINYAYYLEGWDHRWNYVGKTQSANYTHLDEGSYTLRIKATDTKGNWMPKQISIQVVVFPPWYRTWWAYGVYLAVFFGLIYLYFLYRDKQTKLKFEVNLANLKVEKEKELNEKKLAFFTNVSHEFRTPLTLIINPIKDLLDKNRSHSDELNIVYRNARRLLGLVDHLLLFRKTETENAQLNISEINFARVCEEVFSCFAHQAKIKKLNYTIETSSPNIAAFADIEKIEISLFNLISNAIKFTPNYGTIKVLVEEDDTNIYFKITDNGIGISTETGDKLFDKFYQVKDNNYFKKGFGIGLYLVKVFTDCHKGTINYINNKSGGTTFTLKLLKGLKHFSPEEINVVATPDYNFVNDLIDHDSKDLVEPHNELQKLELFSQEKHTIVVIDDNEQIRAYIKKIFFADYIVLEAKDGTIGLELIKKYIPDLVISDIVMDGINGLDLCKMIMEDTAIKHIPVILLTGDTTPDIMVKSLEQGAIDFLRKPFDKEVLTARVKSVLRNKTKLQQYFYKEVTRENITINISRENKDLLNNCIAVIEQNLNSDNFDVYALADAIGISYPTLFKRIKSTTGQSINNFIRFIRLRKAAELLIQTNCNINEAAIQVGISDIKYFREQFNKQFGVNPSEFIKKHRANFQVSYRLNEFEKPTVN</sequence>
<dbReference type="CDD" id="cd00082">
    <property type="entry name" value="HisKA"/>
    <property type="match status" value="1"/>
</dbReference>
<dbReference type="Gene3D" id="1.10.10.60">
    <property type="entry name" value="Homeodomain-like"/>
    <property type="match status" value="1"/>
</dbReference>
<evidence type="ECO:0000256" key="1">
    <source>
        <dbReference type="ARBA" id="ARBA00000085"/>
    </source>
</evidence>
<keyword evidence="4" id="KW-0805">Transcription regulation</keyword>
<dbReference type="GO" id="GO:0043565">
    <property type="term" value="F:sequence-specific DNA binding"/>
    <property type="evidence" value="ECO:0007669"/>
    <property type="project" value="InterPro"/>
</dbReference>
<dbReference type="InterPro" id="IPR005467">
    <property type="entry name" value="His_kinase_dom"/>
</dbReference>